<keyword evidence="3" id="KW-1185">Reference proteome</keyword>
<reference evidence="2 3" key="1">
    <citation type="submission" date="2020-04" db="EMBL/GenBank/DDBJ databases">
        <title>Hymenobacter polaris sp. nov., isolated from Arctic soil.</title>
        <authorList>
            <person name="Dahal R.H."/>
        </authorList>
    </citation>
    <scope>NUCLEOTIDE SEQUENCE [LARGE SCALE GENOMIC DNA]</scope>
    <source>
        <strain evidence="2 3">RP-2-7</strain>
    </source>
</reference>
<dbReference type="RefSeq" id="WP_169530211.1">
    <property type="nucleotide sequence ID" value="NZ_JABBGH010000001.1"/>
</dbReference>
<keyword evidence="1" id="KW-0732">Signal</keyword>
<organism evidence="2 3">
    <name type="scientific">Hymenobacter polaris</name>
    <dbReference type="NCBI Taxonomy" id="2682546"/>
    <lineage>
        <taxon>Bacteria</taxon>
        <taxon>Pseudomonadati</taxon>
        <taxon>Bacteroidota</taxon>
        <taxon>Cytophagia</taxon>
        <taxon>Cytophagales</taxon>
        <taxon>Hymenobacteraceae</taxon>
        <taxon>Hymenobacter</taxon>
    </lineage>
</organism>
<feature type="chain" id="PRO_5030788008" description="Tetratricopeptide repeat protein" evidence="1">
    <location>
        <begin position="22"/>
        <end position="411"/>
    </location>
</feature>
<name>A0A7Y0ACR1_9BACT</name>
<accession>A0A7Y0ACR1</accession>
<evidence type="ECO:0000313" key="3">
    <source>
        <dbReference type="Proteomes" id="UP000559626"/>
    </source>
</evidence>
<gene>
    <name evidence="2" type="ORF">HHL22_06980</name>
</gene>
<dbReference type="AlphaFoldDB" id="A0A7Y0ACR1"/>
<protein>
    <recommendedName>
        <fullName evidence="4">Tetratricopeptide repeat protein</fullName>
    </recommendedName>
</protein>
<comment type="caution">
    <text evidence="2">The sequence shown here is derived from an EMBL/GenBank/DDBJ whole genome shotgun (WGS) entry which is preliminary data.</text>
</comment>
<evidence type="ECO:0000256" key="1">
    <source>
        <dbReference type="SAM" id="SignalP"/>
    </source>
</evidence>
<dbReference type="EMBL" id="JABBGH010000001">
    <property type="protein sequence ID" value="NML64946.1"/>
    <property type="molecule type" value="Genomic_DNA"/>
</dbReference>
<sequence length="411" mass="45507">MKNVFLLLSTVASLGTFSVSAQHITDRDVKYDYQRLPLTPLDKSIKTYQVAVLAPYEADNAKAEAEYKRALANQDSDFAQAQATHEKAVAQAKAEYEIKLAEYNKQSLAQKMLNKGVLNEGKPVLSLPYPPQKTPPQPPLLRPVVDKSAVAGNLHLAGYNRGGQGATITVTMYGMEATDPKKDESGSAYLSGASTPNNPTYLVDYRYPVGVKVEVPGKGTVLEETIPATTEYQHFRTTQAAFMSPEQRKLALDPLELKLRDENLKLAQQYLDSQFGTTPVSRTTVLYTVEPKKMTYDEYAPAYEAAIVGYKKLAEGMADSRQYFTTALTQWDKALAEAKPSDKNARINGDITTATYFNAAEAAIWAGDLTRADGYLMKLNTFDLSRREKRTLADLETLTKDEKKRRTANGI</sequence>
<evidence type="ECO:0000313" key="2">
    <source>
        <dbReference type="EMBL" id="NML64946.1"/>
    </source>
</evidence>
<evidence type="ECO:0008006" key="4">
    <source>
        <dbReference type="Google" id="ProtNLM"/>
    </source>
</evidence>
<dbReference type="Proteomes" id="UP000559626">
    <property type="component" value="Unassembled WGS sequence"/>
</dbReference>
<feature type="signal peptide" evidence="1">
    <location>
        <begin position="1"/>
        <end position="21"/>
    </location>
</feature>
<proteinExistence type="predicted"/>